<dbReference type="OrthoDB" id="10634704at2759"/>
<dbReference type="AlphaFoldDB" id="A0A1D1V8A2"/>
<dbReference type="EMBL" id="BDGG01000003">
    <property type="protein sequence ID" value="GAU95917.1"/>
    <property type="molecule type" value="Genomic_DNA"/>
</dbReference>
<evidence type="ECO:0000313" key="2">
    <source>
        <dbReference type="Proteomes" id="UP000186922"/>
    </source>
</evidence>
<sequence>MGDEPKIPSDTGLKPKLRFHNVFASAHTPFARAATARRIRQKSVRLRALSSEIFFPVEKTPVSTSSPNLGPTTLALARFGARPAQIVGKAVSNPYNDFNAEAIKKATQEDPFFLHDVMSAGHFLGQVQSFLLSLVPFFIDICSSEPVVRHRGRN</sequence>
<protein>
    <submittedName>
        <fullName evidence="1">Uncharacterized protein</fullName>
    </submittedName>
</protein>
<reference evidence="1 2" key="1">
    <citation type="journal article" date="2016" name="Nat. Commun.">
        <title>Extremotolerant tardigrade genome and improved radiotolerance of human cultured cells by tardigrade-unique protein.</title>
        <authorList>
            <person name="Hashimoto T."/>
            <person name="Horikawa D.D."/>
            <person name="Saito Y."/>
            <person name="Kuwahara H."/>
            <person name="Kozuka-Hata H."/>
            <person name="Shin-I T."/>
            <person name="Minakuchi Y."/>
            <person name="Ohishi K."/>
            <person name="Motoyama A."/>
            <person name="Aizu T."/>
            <person name="Enomoto A."/>
            <person name="Kondo K."/>
            <person name="Tanaka S."/>
            <person name="Hara Y."/>
            <person name="Koshikawa S."/>
            <person name="Sagara H."/>
            <person name="Miura T."/>
            <person name="Yokobori S."/>
            <person name="Miyagawa K."/>
            <person name="Suzuki Y."/>
            <person name="Kubo T."/>
            <person name="Oyama M."/>
            <person name="Kohara Y."/>
            <person name="Fujiyama A."/>
            <person name="Arakawa K."/>
            <person name="Katayama T."/>
            <person name="Toyoda A."/>
            <person name="Kunieda T."/>
        </authorList>
    </citation>
    <scope>NUCLEOTIDE SEQUENCE [LARGE SCALE GENOMIC DNA]</scope>
    <source>
        <strain evidence="1 2">YOKOZUNA-1</strain>
    </source>
</reference>
<proteinExistence type="predicted"/>
<organism evidence="1 2">
    <name type="scientific">Ramazzottius varieornatus</name>
    <name type="common">Water bear</name>
    <name type="synonym">Tardigrade</name>
    <dbReference type="NCBI Taxonomy" id="947166"/>
    <lineage>
        <taxon>Eukaryota</taxon>
        <taxon>Metazoa</taxon>
        <taxon>Ecdysozoa</taxon>
        <taxon>Tardigrada</taxon>
        <taxon>Eutardigrada</taxon>
        <taxon>Parachela</taxon>
        <taxon>Hypsibioidea</taxon>
        <taxon>Ramazzottiidae</taxon>
        <taxon>Ramazzottius</taxon>
    </lineage>
</organism>
<accession>A0A1D1V8A2</accession>
<comment type="caution">
    <text evidence="1">The sequence shown here is derived from an EMBL/GenBank/DDBJ whole genome shotgun (WGS) entry which is preliminary data.</text>
</comment>
<gene>
    <name evidence="1" type="primary">RvY_07440-1</name>
    <name evidence="1" type="synonym">RvY_07440.1</name>
    <name evidence="1" type="ORF">RvY_07440</name>
</gene>
<name>A0A1D1V8A2_RAMVA</name>
<dbReference type="Proteomes" id="UP000186922">
    <property type="component" value="Unassembled WGS sequence"/>
</dbReference>
<keyword evidence="2" id="KW-1185">Reference proteome</keyword>
<evidence type="ECO:0000313" key="1">
    <source>
        <dbReference type="EMBL" id="GAU95917.1"/>
    </source>
</evidence>